<dbReference type="AlphaFoldDB" id="A0A8J2W2N0"/>
<evidence type="ECO:0000256" key="1">
    <source>
        <dbReference type="SAM" id="MobiDB-lite"/>
    </source>
</evidence>
<keyword evidence="3" id="KW-1185">Reference proteome</keyword>
<dbReference type="EMBL" id="CAKASE010000052">
    <property type="protein sequence ID" value="CAG9565089.1"/>
    <property type="molecule type" value="Genomic_DNA"/>
</dbReference>
<feature type="region of interest" description="Disordered" evidence="1">
    <location>
        <begin position="66"/>
        <end position="91"/>
    </location>
</feature>
<accession>A0A8J2W2N0</accession>
<proteinExistence type="predicted"/>
<sequence>MYKSLSNHITTSCTCSSTPQQAPLAPCSSTLVIISNALSISYERGLRSSLDLTIDSLESSRLIGGEGRPYARRASGTEDGAHDAATSPSLPHTVCERQRLADERRATLLGTSKNQLSVYMKIINELGTVVQRTGSCNVLRRPTPSLWTLPTPRHDTLTLAATRDPLGPGRGSDGWRGDELGNLFRVIVYDARHLAAPRVTPDLTNWQRRPRDESGVRSENYSIT</sequence>
<organism evidence="2 3">
    <name type="scientific">Danaus chrysippus</name>
    <name type="common">African queen</name>
    <dbReference type="NCBI Taxonomy" id="151541"/>
    <lineage>
        <taxon>Eukaryota</taxon>
        <taxon>Metazoa</taxon>
        <taxon>Ecdysozoa</taxon>
        <taxon>Arthropoda</taxon>
        <taxon>Hexapoda</taxon>
        <taxon>Insecta</taxon>
        <taxon>Pterygota</taxon>
        <taxon>Neoptera</taxon>
        <taxon>Endopterygota</taxon>
        <taxon>Lepidoptera</taxon>
        <taxon>Glossata</taxon>
        <taxon>Ditrysia</taxon>
        <taxon>Papilionoidea</taxon>
        <taxon>Nymphalidae</taxon>
        <taxon>Danainae</taxon>
        <taxon>Danaini</taxon>
        <taxon>Danaina</taxon>
        <taxon>Danaus</taxon>
        <taxon>Anosia</taxon>
    </lineage>
</organism>
<evidence type="ECO:0000313" key="2">
    <source>
        <dbReference type="EMBL" id="CAG9565089.1"/>
    </source>
</evidence>
<evidence type="ECO:0000313" key="3">
    <source>
        <dbReference type="Proteomes" id="UP000789524"/>
    </source>
</evidence>
<feature type="region of interest" description="Disordered" evidence="1">
    <location>
        <begin position="204"/>
        <end position="224"/>
    </location>
</feature>
<comment type="caution">
    <text evidence="2">The sequence shown here is derived from an EMBL/GenBank/DDBJ whole genome shotgun (WGS) entry which is preliminary data.</text>
</comment>
<protein>
    <submittedName>
        <fullName evidence="2">(African queen) hypothetical protein</fullName>
    </submittedName>
</protein>
<reference evidence="2" key="1">
    <citation type="submission" date="2021-09" db="EMBL/GenBank/DDBJ databases">
        <authorList>
            <person name="Martin H S."/>
        </authorList>
    </citation>
    <scope>NUCLEOTIDE SEQUENCE</scope>
</reference>
<dbReference type="Proteomes" id="UP000789524">
    <property type="component" value="Unassembled WGS sequence"/>
</dbReference>
<gene>
    <name evidence="2" type="ORF">DCHRY22_LOCUS5995</name>
</gene>
<name>A0A8J2W2N0_9NEOP</name>